<dbReference type="OrthoDB" id="5296287at2759"/>
<evidence type="ECO:0000313" key="8">
    <source>
        <dbReference type="Proteomes" id="UP000694866"/>
    </source>
</evidence>
<sequence>METLPLIPKTRPEVNGKNAVKEKGQNEHEEVDAVQEAMGALGKWQILICLAISLVKFPVAWHQLAIVFMAPLNQGYNCTSPLRTLTKDQCLVDLNGTRLPCDKWNFERTIFPETIISQWSLVCGRSHYANILQSILMFGILLGNITFGSLADRFGRKIPLMISVLLQLASGIGCAIVPWFPALLILKLLSAMATGGTMVTSYVICMEMVGTQWRAAITVLYQIPYSLGHMSLAGIAFYFRHWQHLQLAITLPSIILLGYWWVVPESPRWLLAVGKQQAACKILRKAARVNKTEDKDIPEMVRKHCLHQNSRKTASDHGASILDLFRTPNMRIKSLAIFFNWTVCGMGLFGMTQYIGQVGGDIFLNFAVSGATQIPGNFVAWWAMNKLGRKITLIVSNTVAGLAALLLITAPQNAAWLRLIFACFGIVGMSVSFTTVYLFSGELFPTVVRNIGVGTSSMCARIGSMVAPFIVSLNFVPWLPPVLFGIFPLVGAALALILPETNGCTLPETLQDGEDFGKKIKKIKKTQKDIEAEATL</sequence>
<dbReference type="GeneID" id="105264822"/>
<evidence type="ECO:0000259" key="7">
    <source>
        <dbReference type="PROSITE" id="PS50850"/>
    </source>
</evidence>
<feature type="compositionally biased region" description="Basic and acidic residues" evidence="5">
    <location>
        <begin position="10"/>
        <end position="27"/>
    </location>
</feature>
<feature type="transmembrane region" description="Helical" evidence="6">
    <location>
        <begin position="478"/>
        <end position="498"/>
    </location>
</feature>
<dbReference type="PROSITE" id="PS50850">
    <property type="entry name" value="MFS"/>
    <property type="match status" value="1"/>
</dbReference>
<evidence type="ECO:0000313" key="9">
    <source>
        <dbReference type="RefSeq" id="XP_011300267.1"/>
    </source>
</evidence>
<dbReference type="InterPro" id="IPR036259">
    <property type="entry name" value="MFS_trans_sf"/>
</dbReference>
<protein>
    <submittedName>
        <fullName evidence="9">Organic cation transporter protein isoform X1</fullName>
    </submittedName>
</protein>
<feature type="transmembrane region" description="Helical" evidence="6">
    <location>
        <begin position="158"/>
        <end position="179"/>
    </location>
</feature>
<feature type="transmembrane region" description="Helical" evidence="6">
    <location>
        <begin position="217"/>
        <end position="239"/>
    </location>
</feature>
<evidence type="ECO:0000256" key="5">
    <source>
        <dbReference type="SAM" id="MobiDB-lite"/>
    </source>
</evidence>
<dbReference type="InterPro" id="IPR020846">
    <property type="entry name" value="MFS_dom"/>
</dbReference>
<evidence type="ECO:0000256" key="2">
    <source>
        <dbReference type="ARBA" id="ARBA00022692"/>
    </source>
</evidence>
<evidence type="ECO:0000256" key="3">
    <source>
        <dbReference type="ARBA" id="ARBA00022989"/>
    </source>
</evidence>
<feature type="transmembrane region" description="Helical" evidence="6">
    <location>
        <begin position="335"/>
        <end position="356"/>
    </location>
</feature>
<dbReference type="GO" id="GO:0016020">
    <property type="term" value="C:membrane"/>
    <property type="evidence" value="ECO:0007669"/>
    <property type="project" value="UniProtKB-SubCell"/>
</dbReference>
<evidence type="ECO:0000256" key="1">
    <source>
        <dbReference type="ARBA" id="ARBA00004141"/>
    </source>
</evidence>
<dbReference type="InterPro" id="IPR005828">
    <property type="entry name" value="MFS_sugar_transport-like"/>
</dbReference>
<dbReference type="Gene3D" id="1.20.1250.20">
    <property type="entry name" value="MFS general substrate transporter like domains"/>
    <property type="match status" value="1"/>
</dbReference>
<gene>
    <name evidence="9" type="primary">LOC105264822</name>
</gene>
<keyword evidence="4 6" id="KW-0472">Membrane</keyword>
<dbReference type="PANTHER" id="PTHR24064">
    <property type="entry name" value="SOLUTE CARRIER FAMILY 22 MEMBER"/>
    <property type="match status" value="1"/>
</dbReference>
<dbReference type="KEGG" id="fas:105264822"/>
<feature type="transmembrane region" description="Helical" evidence="6">
    <location>
        <begin position="185"/>
        <end position="205"/>
    </location>
</feature>
<name>A0A9R1TY55_9HYME</name>
<comment type="subcellular location">
    <subcellularLocation>
        <location evidence="1">Membrane</location>
        <topology evidence="1">Multi-pass membrane protein</topology>
    </subcellularLocation>
</comment>
<proteinExistence type="predicted"/>
<feature type="region of interest" description="Disordered" evidence="5">
    <location>
        <begin position="1"/>
        <end position="27"/>
    </location>
</feature>
<feature type="transmembrane region" description="Helical" evidence="6">
    <location>
        <begin position="391"/>
        <end position="410"/>
    </location>
</feature>
<accession>A0A9R1TY55</accession>
<dbReference type="Pfam" id="PF00083">
    <property type="entry name" value="Sugar_tr"/>
    <property type="match status" value="1"/>
</dbReference>
<keyword evidence="3 6" id="KW-1133">Transmembrane helix</keyword>
<feature type="transmembrane region" description="Helical" evidence="6">
    <location>
        <begin position="416"/>
        <end position="439"/>
    </location>
</feature>
<organism evidence="8 9">
    <name type="scientific">Fopius arisanus</name>
    <dbReference type="NCBI Taxonomy" id="64838"/>
    <lineage>
        <taxon>Eukaryota</taxon>
        <taxon>Metazoa</taxon>
        <taxon>Ecdysozoa</taxon>
        <taxon>Arthropoda</taxon>
        <taxon>Hexapoda</taxon>
        <taxon>Insecta</taxon>
        <taxon>Pterygota</taxon>
        <taxon>Neoptera</taxon>
        <taxon>Endopterygota</taxon>
        <taxon>Hymenoptera</taxon>
        <taxon>Apocrita</taxon>
        <taxon>Ichneumonoidea</taxon>
        <taxon>Braconidae</taxon>
        <taxon>Opiinae</taxon>
        <taxon>Fopius</taxon>
    </lineage>
</organism>
<dbReference type="RefSeq" id="XP_011300267.1">
    <property type="nucleotide sequence ID" value="XM_011301965.1"/>
</dbReference>
<dbReference type="GO" id="GO:0022857">
    <property type="term" value="F:transmembrane transporter activity"/>
    <property type="evidence" value="ECO:0007669"/>
    <property type="project" value="InterPro"/>
</dbReference>
<dbReference type="CDD" id="cd17317">
    <property type="entry name" value="MFS_SLC22"/>
    <property type="match status" value="1"/>
</dbReference>
<evidence type="ECO:0000256" key="6">
    <source>
        <dbReference type="SAM" id="Phobius"/>
    </source>
</evidence>
<dbReference type="Proteomes" id="UP000694866">
    <property type="component" value="Unplaced"/>
</dbReference>
<dbReference type="SUPFAM" id="SSF103473">
    <property type="entry name" value="MFS general substrate transporter"/>
    <property type="match status" value="1"/>
</dbReference>
<feature type="domain" description="Major facilitator superfamily (MFS) profile" evidence="7">
    <location>
        <begin position="63"/>
        <end position="503"/>
    </location>
</feature>
<feature type="transmembrane region" description="Helical" evidence="6">
    <location>
        <begin position="245"/>
        <end position="262"/>
    </location>
</feature>
<keyword evidence="2 6" id="KW-0812">Transmembrane</keyword>
<dbReference type="AlphaFoldDB" id="A0A9R1TY55"/>
<keyword evidence="8" id="KW-1185">Reference proteome</keyword>
<feature type="transmembrane region" description="Helical" evidence="6">
    <location>
        <begin position="131"/>
        <end position="151"/>
    </location>
</feature>
<evidence type="ECO:0000256" key="4">
    <source>
        <dbReference type="ARBA" id="ARBA00023136"/>
    </source>
</evidence>
<reference evidence="9" key="1">
    <citation type="submission" date="2025-08" db="UniProtKB">
        <authorList>
            <consortium name="RefSeq"/>
        </authorList>
    </citation>
    <scope>IDENTIFICATION</scope>
    <source>
        <strain evidence="9">USDA-PBARC FA_bdor</strain>
        <tissue evidence="9">Whole organism</tissue>
    </source>
</reference>